<reference evidence="3" key="1">
    <citation type="journal article" date="2009" name="PLoS Pathog.">
        <title>Genomic analyses of the microsporidian Nosema ceranae, an emergent pathogen of honey bees.</title>
        <authorList>
            <person name="Cornman R.S."/>
            <person name="Chen Y.P."/>
            <person name="Schatz M.C."/>
            <person name="Street C."/>
            <person name="Zhao Y."/>
            <person name="Desany B."/>
            <person name="Egholm M."/>
            <person name="Hutchison S."/>
            <person name="Pettis J.S."/>
            <person name="Lipkin W.I."/>
            <person name="Evans J.D."/>
        </authorList>
    </citation>
    <scope>NUCLEOTIDE SEQUENCE [LARGE SCALE GENOMIC DNA]</scope>
    <source>
        <strain evidence="3">BRL01</strain>
    </source>
</reference>
<evidence type="ECO:0000313" key="2">
    <source>
        <dbReference type="EMBL" id="EEQ81961.1"/>
    </source>
</evidence>
<evidence type="ECO:0000313" key="3">
    <source>
        <dbReference type="Proteomes" id="UP000009082"/>
    </source>
</evidence>
<dbReference type="EMBL" id="ACOL01000148">
    <property type="protein sequence ID" value="EEQ81961.1"/>
    <property type="molecule type" value="Genomic_DNA"/>
</dbReference>
<dbReference type="AlphaFoldDB" id="C4V9Y7"/>
<organism evidence="3">
    <name type="scientific">Vairimorpha ceranae (strain BRL01)</name>
    <name type="common">Microsporidian parasite</name>
    <name type="synonym">Nosema ceranae</name>
    <dbReference type="NCBI Taxonomy" id="578460"/>
    <lineage>
        <taxon>Eukaryota</taxon>
        <taxon>Fungi</taxon>
        <taxon>Fungi incertae sedis</taxon>
        <taxon>Microsporidia</taxon>
        <taxon>Nosematidae</taxon>
        <taxon>Vairimorpha</taxon>
    </lineage>
</organism>
<evidence type="ECO:0000256" key="1">
    <source>
        <dbReference type="SAM" id="Coils"/>
    </source>
</evidence>
<protein>
    <submittedName>
        <fullName evidence="2">Uncharacterized protein</fullName>
    </submittedName>
</protein>
<accession>C4V9Y7</accession>
<gene>
    <name evidence="2" type="ORF">NCER_101411</name>
</gene>
<feature type="coiled-coil region" evidence="1">
    <location>
        <begin position="70"/>
        <end position="126"/>
    </location>
</feature>
<dbReference type="HOGENOM" id="CLU_1949433_0_0_1"/>
<sequence length="129" mass="15547">MHKNVKKDLLKFIEKELNSKTQKQIKQVQDQFEKSYTDIKKYIENKFNYESDILKSEIQKLKDIDVTQIINELRQQITIVIEKCNRISENVKNVNKKVLQIKRLRIDVKNAILQKLEEDTEQIKKKFIK</sequence>
<dbReference type="InParanoid" id="C4V9Y7"/>
<dbReference type="KEGG" id="nce:NCER_101411"/>
<dbReference type="VEuPathDB" id="MicrosporidiaDB:NCER_101411"/>
<dbReference type="Proteomes" id="UP000009082">
    <property type="component" value="Unassembled WGS sequence"/>
</dbReference>
<keyword evidence="1" id="KW-0175">Coiled coil</keyword>
<proteinExistence type="predicted"/>
<name>C4V9Y7_VAIC1</name>